<organism evidence="1 2">
    <name type="scientific">Herbaspirillum rubrisubalbicans Os34</name>
    <dbReference type="NCBI Taxonomy" id="1235827"/>
    <lineage>
        <taxon>Bacteria</taxon>
        <taxon>Pseudomonadati</taxon>
        <taxon>Pseudomonadota</taxon>
        <taxon>Betaproteobacteria</taxon>
        <taxon>Burkholderiales</taxon>
        <taxon>Oxalobacteraceae</taxon>
        <taxon>Herbaspirillum</taxon>
    </lineage>
</organism>
<protein>
    <submittedName>
        <fullName evidence="1">Uncharacterized protein</fullName>
    </submittedName>
</protein>
<accession>A0A6M3ZPI5</accession>
<sequence length="133" mass="15295">MEQALFSISSNQEKSSGDYDEKALLAVVEEFGLPDLGDRIYTEIPPTVPFELVCILFDLLAWRTDDNGSSVRRATERWLIEGRDERRMLIALHLEAYPFISEKEMVEVLSKLKSTNPQITHRCAEHVRMRNGL</sequence>
<gene>
    <name evidence="1" type="ORF">C798_08045</name>
</gene>
<reference evidence="1 2" key="1">
    <citation type="journal article" date="2012" name="J. Bacteriol.">
        <title>Genome sequence of the pathogenic Herbaspirillum seropedicae strain Os34, isolated from rice roots.</title>
        <authorList>
            <person name="Ye W."/>
            <person name="Ye S."/>
            <person name="Liu J."/>
            <person name="Chang S."/>
            <person name="Chen M."/>
            <person name="Zhu B."/>
            <person name="Guo L."/>
            <person name="An Q."/>
        </authorList>
    </citation>
    <scope>NUCLEOTIDE SEQUENCE [LARGE SCALE GENOMIC DNA]</scope>
    <source>
        <strain evidence="1 2">Os34</strain>
    </source>
</reference>
<proteinExistence type="predicted"/>
<dbReference type="EMBL" id="CP008956">
    <property type="protein sequence ID" value="QJQ00183.1"/>
    <property type="molecule type" value="Genomic_DNA"/>
</dbReference>
<name>A0A6M3ZPI5_9BURK</name>
<dbReference type="Proteomes" id="UP000501648">
    <property type="component" value="Chromosome"/>
</dbReference>
<evidence type="ECO:0000313" key="2">
    <source>
        <dbReference type="Proteomes" id="UP000501648"/>
    </source>
</evidence>
<dbReference type="AlphaFoldDB" id="A0A6M3ZPI5"/>
<evidence type="ECO:0000313" key="1">
    <source>
        <dbReference type="EMBL" id="QJQ00183.1"/>
    </source>
</evidence>